<evidence type="ECO:0000256" key="3">
    <source>
        <dbReference type="ARBA" id="ARBA00023285"/>
    </source>
</evidence>
<dbReference type="PROSITE" id="PS51677">
    <property type="entry name" value="NODB"/>
    <property type="match status" value="1"/>
</dbReference>
<evidence type="ECO:0000256" key="2">
    <source>
        <dbReference type="ARBA" id="ARBA00023024"/>
    </source>
</evidence>
<evidence type="ECO:0000256" key="1">
    <source>
        <dbReference type="ARBA" id="ARBA00001941"/>
    </source>
</evidence>
<evidence type="ECO:0000256" key="5">
    <source>
        <dbReference type="ARBA" id="ARBA00048494"/>
    </source>
</evidence>
<dbReference type="PANTHER" id="PTHR10587">
    <property type="entry name" value="GLYCOSYL TRANSFERASE-RELATED"/>
    <property type="match status" value="1"/>
</dbReference>
<evidence type="ECO:0000256" key="4">
    <source>
        <dbReference type="ARBA" id="ARBA00024056"/>
    </source>
</evidence>
<dbReference type="InterPro" id="IPR050248">
    <property type="entry name" value="Polysacc_deacetylase_ArnD"/>
</dbReference>
<comment type="caution">
    <text evidence="7">The sequence shown here is derived from an EMBL/GenBank/DDBJ whole genome shotgun (WGS) entry which is preliminary data.</text>
</comment>
<dbReference type="GO" id="GO:0006032">
    <property type="term" value="P:chitin catabolic process"/>
    <property type="evidence" value="ECO:0007669"/>
    <property type="project" value="UniProtKB-KW"/>
</dbReference>
<dbReference type="EMBL" id="JAWHQM010000002">
    <property type="protein sequence ID" value="KAK5624982.1"/>
    <property type="molecule type" value="Genomic_DNA"/>
</dbReference>
<organism evidence="7 8">
    <name type="scientific">Xylaria bambusicola</name>
    <dbReference type="NCBI Taxonomy" id="326684"/>
    <lineage>
        <taxon>Eukaryota</taxon>
        <taxon>Fungi</taxon>
        <taxon>Dikarya</taxon>
        <taxon>Ascomycota</taxon>
        <taxon>Pezizomycotina</taxon>
        <taxon>Sordariomycetes</taxon>
        <taxon>Xylariomycetidae</taxon>
        <taxon>Xylariales</taxon>
        <taxon>Xylariaceae</taxon>
        <taxon>Xylaria</taxon>
    </lineage>
</organism>
<dbReference type="GO" id="GO:0009272">
    <property type="term" value="P:fungal-type cell wall biogenesis"/>
    <property type="evidence" value="ECO:0007669"/>
    <property type="project" value="UniProtKB-ARBA"/>
</dbReference>
<dbReference type="GO" id="GO:0004099">
    <property type="term" value="F:chitin deacetylase activity"/>
    <property type="evidence" value="ECO:0007669"/>
    <property type="project" value="UniProtKB-EC"/>
</dbReference>
<comment type="cofactor">
    <cofactor evidence="1">
        <name>Co(2+)</name>
        <dbReference type="ChEBI" id="CHEBI:48828"/>
    </cofactor>
</comment>
<keyword evidence="8" id="KW-1185">Reference proteome</keyword>
<keyword evidence="2" id="KW-0146">Chitin degradation</keyword>
<gene>
    <name evidence="7" type="ORF">RRF57_000698</name>
</gene>
<dbReference type="InterPro" id="IPR011330">
    <property type="entry name" value="Glyco_hydro/deAcase_b/a-brl"/>
</dbReference>
<dbReference type="GO" id="GO:0005975">
    <property type="term" value="P:carbohydrate metabolic process"/>
    <property type="evidence" value="ECO:0007669"/>
    <property type="project" value="InterPro"/>
</dbReference>
<dbReference type="AlphaFoldDB" id="A0AAN7Z0X7"/>
<evidence type="ECO:0000313" key="7">
    <source>
        <dbReference type="EMBL" id="KAK5624982.1"/>
    </source>
</evidence>
<dbReference type="EC" id="3.5.1.41" evidence="4"/>
<feature type="domain" description="NodB homology" evidence="6">
    <location>
        <begin position="40"/>
        <end position="263"/>
    </location>
</feature>
<dbReference type="Pfam" id="PF01522">
    <property type="entry name" value="Polysacc_deac_1"/>
    <property type="match status" value="1"/>
</dbReference>
<evidence type="ECO:0000313" key="8">
    <source>
        <dbReference type="Proteomes" id="UP001305414"/>
    </source>
</evidence>
<sequence>MSDTTNRPSPPWPNNARACLSITMDNMAEAADLHRGLHPPDTPLGQHHSTTTQLPRMLHALATRNFKATYFVEGWNNARYPDLIKRVLSDGHEVGFHAWQHEVWKLLDAKTEVANLDHAIDDAERYLDGYRYRGFRPPGGLVTERTLSLMKERGFTYLSPAAERCAVVEGVAMVPFRWAEIDAYFYMENTGILREKKGDGKEVMSPGQMRERLIARIDRLMEEGGYVALLFHPFLTDSEERHKVMEEVLDYVKEKEKQGLWVAKCEEVAEWVLENESSFGSDPGWDYSEWKMK</sequence>
<reference evidence="7 8" key="1">
    <citation type="submission" date="2023-10" db="EMBL/GenBank/DDBJ databases">
        <title>Draft genome sequence of Xylaria bambusicola isolate GMP-LS, the root and basal stem rot pathogen of sugarcane in Indonesia.</title>
        <authorList>
            <person name="Selvaraj P."/>
            <person name="Muralishankar V."/>
            <person name="Muruganantham S."/>
            <person name="Sp S."/>
            <person name="Haryani S."/>
            <person name="Lau K.J.X."/>
            <person name="Naqvi N.I."/>
        </authorList>
    </citation>
    <scope>NUCLEOTIDE SEQUENCE [LARGE SCALE GENOMIC DNA]</scope>
    <source>
        <strain evidence="7">GMP-LS</strain>
    </source>
</reference>
<dbReference type="Proteomes" id="UP001305414">
    <property type="component" value="Unassembled WGS sequence"/>
</dbReference>
<comment type="catalytic activity">
    <reaction evidence="5">
        <text>[(1-&gt;4)-N-acetyl-beta-D-glucosaminyl](n) + n H2O = chitosan + n acetate</text>
        <dbReference type="Rhea" id="RHEA:10464"/>
        <dbReference type="Rhea" id="RHEA-COMP:9593"/>
        <dbReference type="Rhea" id="RHEA-COMP:9597"/>
        <dbReference type="ChEBI" id="CHEBI:15377"/>
        <dbReference type="ChEBI" id="CHEBI:17029"/>
        <dbReference type="ChEBI" id="CHEBI:30089"/>
        <dbReference type="ChEBI" id="CHEBI:57704"/>
        <dbReference type="EC" id="3.5.1.41"/>
    </reaction>
    <physiologicalReaction direction="left-to-right" evidence="5">
        <dbReference type="Rhea" id="RHEA:10465"/>
    </physiologicalReaction>
</comment>
<dbReference type="InterPro" id="IPR002509">
    <property type="entry name" value="NODB_dom"/>
</dbReference>
<dbReference type="Gene3D" id="3.20.20.370">
    <property type="entry name" value="Glycoside hydrolase/deacetylase"/>
    <property type="match status" value="1"/>
</dbReference>
<accession>A0AAN7Z0X7</accession>
<keyword evidence="2" id="KW-0119">Carbohydrate metabolism</keyword>
<proteinExistence type="predicted"/>
<evidence type="ECO:0000259" key="6">
    <source>
        <dbReference type="PROSITE" id="PS51677"/>
    </source>
</evidence>
<dbReference type="SUPFAM" id="SSF88713">
    <property type="entry name" value="Glycoside hydrolase/deacetylase"/>
    <property type="match status" value="1"/>
</dbReference>
<keyword evidence="3" id="KW-0170">Cobalt</keyword>
<keyword evidence="2" id="KW-0624">Polysaccharide degradation</keyword>
<name>A0AAN7Z0X7_9PEZI</name>
<protein>
    <recommendedName>
        <fullName evidence="4">chitin deacetylase</fullName>
        <ecNumber evidence="4">3.5.1.41</ecNumber>
    </recommendedName>
</protein>